<accession>Q5P934</accession>
<proteinExistence type="predicted"/>
<evidence type="ECO:0000313" key="1">
    <source>
        <dbReference type="EMBL" id="CAI06175.1"/>
    </source>
</evidence>
<sequence>MKIGWRRLASFGLIEQHHEHVRHCFRQRRNLTCSLLIYPFERRQSSGGLVHDFRCFCSMPSCHDSPLHQVLSGRAGWPAMPAGTLGRRRKRRLCCGPNCYRRIVPSASADSARGRFTNDATSSS</sequence>
<dbReference type="KEGG" id="eba:ebA96"/>
<evidence type="ECO:0000313" key="2">
    <source>
        <dbReference type="Proteomes" id="UP000006552"/>
    </source>
</evidence>
<keyword evidence="2" id="KW-1185">Reference proteome</keyword>
<dbReference type="Proteomes" id="UP000006552">
    <property type="component" value="Chromosome"/>
</dbReference>
<protein>
    <submittedName>
        <fullName evidence="1">Uncharacterized protein</fullName>
    </submittedName>
</protein>
<organism evidence="1 2">
    <name type="scientific">Aromatoleum aromaticum (strain DSM 19018 / LMG 30748 / EbN1)</name>
    <name type="common">Azoarcus sp. (strain EbN1)</name>
    <dbReference type="NCBI Taxonomy" id="76114"/>
    <lineage>
        <taxon>Bacteria</taxon>
        <taxon>Pseudomonadati</taxon>
        <taxon>Pseudomonadota</taxon>
        <taxon>Betaproteobacteria</taxon>
        <taxon>Rhodocyclales</taxon>
        <taxon>Rhodocyclaceae</taxon>
        <taxon>Aromatoleum</taxon>
    </lineage>
</organism>
<dbReference type="HOGENOM" id="CLU_1999164_0_0_4"/>
<name>Q5P934_AROAE</name>
<reference evidence="1 2" key="1">
    <citation type="journal article" date="2005" name="Arch. Microbiol.">
        <title>The genome sequence of an anaerobic aromatic-degrading denitrifying bacterium, strain EbN1.</title>
        <authorList>
            <person name="Rabus R."/>
            <person name="Kube M."/>
            <person name="Heider J."/>
            <person name="Beck A."/>
            <person name="Heitmann K."/>
            <person name="Widdel F."/>
            <person name="Reinhardt R."/>
        </authorList>
    </citation>
    <scope>NUCLEOTIDE SEQUENCE [LARGE SCALE GENOMIC DNA]</scope>
    <source>
        <strain evidence="1 2">EbN1</strain>
    </source>
</reference>
<gene>
    <name evidence="1" type="ORF">ebA96</name>
</gene>
<dbReference type="EMBL" id="CR555306">
    <property type="protein sequence ID" value="CAI06175.1"/>
    <property type="molecule type" value="Genomic_DNA"/>
</dbReference>
<dbReference type="STRING" id="76114.ebA96"/>
<dbReference type="AlphaFoldDB" id="Q5P934"/>